<reference evidence="3" key="1">
    <citation type="journal article" date="2013" name="Genome Res.">
        <title>A second-generation assembly of the Drosophila simulans genome provides new insights into patterns of lineage-specific divergence.</title>
        <authorList>
            <person name="Hu T.T."/>
            <person name="Eisen M.B."/>
            <person name="Thornton K.R."/>
            <person name="Andolfatto P."/>
        </authorList>
    </citation>
    <scope>NUCLEOTIDE SEQUENCE [LARGE SCALE GENOMIC DNA]</scope>
    <source>
        <strain evidence="3">W501</strain>
    </source>
</reference>
<dbReference type="AlphaFoldDB" id="A0A0J9UFY8"/>
<evidence type="ECO:0000256" key="2">
    <source>
        <dbReference type="SAM" id="Phobius"/>
    </source>
</evidence>
<reference evidence="3" key="3">
    <citation type="submission" date="2015-04" db="EMBL/GenBank/DDBJ databases">
        <authorList>
            <consortium name="FlyBase"/>
        </authorList>
    </citation>
    <scope>NUCLEOTIDE SEQUENCE</scope>
    <source>
        <strain evidence="3">W501</strain>
    </source>
</reference>
<feature type="compositionally biased region" description="Pro residues" evidence="1">
    <location>
        <begin position="11"/>
        <end position="20"/>
    </location>
</feature>
<sequence>MASSSSGANHKPPPVPPRPVNLPRPSMLQSEGQSESQISSRCRYIVLVYLLVVVILLLALVQWELVCYYKSLTDIFLAKYWISVSCMLISAPLLAIFLLIRQVRYFPILGWLLMCSIIELMVIGVCTLAAYCHALTFLIYFTITAILVIVLVLIGSFIPCDLTANVASLFIVSVPILLYSIYLLMIFMMIDSDDGFFISFAVLVLVIVCMFIMYHAQLISGWRYAELYITDGLFAVIVLFCHFCIILMLFCFLDWPQIDDVDDTDSSEFAYWALWPLVSSAVIEDDFLGQTTQDFGRLLSPLVDIIITSIILDHTQMTTTAKK</sequence>
<reference evidence="3" key="2">
    <citation type="submission" date="2014-06" db="EMBL/GenBank/DDBJ databases">
        <authorList>
            <person name="Hu T."/>
            <person name="Eisen M.B."/>
            <person name="Thornton K.R."/>
            <person name="Andolfatto P."/>
        </authorList>
    </citation>
    <scope>NUCLEOTIDE SEQUENCE</scope>
    <source>
        <strain evidence="3">W501</strain>
    </source>
</reference>
<feature type="transmembrane region" description="Helical" evidence="2">
    <location>
        <begin position="228"/>
        <end position="250"/>
    </location>
</feature>
<feature type="transmembrane region" description="Helical" evidence="2">
    <location>
        <begin position="111"/>
        <end position="131"/>
    </location>
</feature>
<dbReference type="KEGG" id="dsi:Dsimw501_GD13092"/>
<feature type="transmembrane region" description="Helical" evidence="2">
    <location>
        <begin position="169"/>
        <end position="190"/>
    </location>
</feature>
<feature type="transmembrane region" description="Helical" evidence="2">
    <location>
        <begin position="196"/>
        <end position="216"/>
    </location>
</feature>
<dbReference type="OrthoDB" id="7864765at2759"/>
<proteinExistence type="predicted"/>
<dbReference type="EMBL" id="CM002912">
    <property type="protein sequence ID" value="KMY98015.1"/>
    <property type="molecule type" value="Genomic_DNA"/>
</dbReference>
<feature type="transmembrane region" description="Helical" evidence="2">
    <location>
        <begin position="137"/>
        <end position="157"/>
    </location>
</feature>
<feature type="transmembrane region" description="Helical" evidence="2">
    <location>
        <begin position="75"/>
        <end position="99"/>
    </location>
</feature>
<name>A0A0J9UFY8_DROSI</name>
<gene>
    <name evidence="3" type="primary">Dsim\GD13092</name>
    <name evidence="3" type="ORF">Dsimw501_GD13092</name>
</gene>
<feature type="transmembrane region" description="Helical" evidence="2">
    <location>
        <begin position="44"/>
        <end position="63"/>
    </location>
</feature>
<accession>A0A0J9UFY8</accession>
<dbReference type="Bgee" id="FBgn0184814">
    <property type="expression patterns" value="Expressed in male reproductive system and 2 other cell types or tissues"/>
</dbReference>
<protein>
    <submittedName>
        <fullName evidence="3">Uncharacterized protein, isoform C</fullName>
    </submittedName>
</protein>
<evidence type="ECO:0000313" key="3">
    <source>
        <dbReference type="EMBL" id="KMY98015.1"/>
    </source>
</evidence>
<dbReference type="Proteomes" id="UP000035880">
    <property type="component" value="Chromosome 3L"/>
</dbReference>
<evidence type="ECO:0000256" key="1">
    <source>
        <dbReference type="SAM" id="MobiDB-lite"/>
    </source>
</evidence>
<feature type="region of interest" description="Disordered" evidence="1">
    <location>
        <begin position="1"/>
        <end position="20"/>
    </location>
</feature>
<keyword evidence="2" id="KW-0812">Transmembrane</keyword>
<keyword evidence="2" id="KW-0472">Membrane</keyword>
<keyword evidence="2" id="KW-1133">Transmembrane helix</keyword>
<organism evidence="3">
    <name type="scientific">Drosophila simulans</name>
    <name type="common">Fruit fly</name>
    <dbReference type="NCBI Taxonomy" id="7240"/>
    <lineage>
        <taxon>Eukaryota</taxon>
        <taxon>Metazoa</taxon>
        <taxon>Ecdysozoa</taxon>
        <taxon>Arthropoda</taxon>
        <taxon>Hexapoda</taxon>
        <taxon>Insecta</taxon>
        <taxon>Pterygota</taxon>
        <taxon>Neoptera</taxon>
        <taxon>Endopterygota</taxon>
        <taxon>Diptera</taxon>
        <taxon>Brachycera</taxon>
        <taxon>Muscomorpha</taxon>
        <taxon>Ephydroidea</taxon>
        <taxon>Drosophilidae</taxon>
        <taxon>Drosophila</taxon>
        <taxon>Sophophora</taxon>
    </lineage>
</organism>